<dbReference type="PROSITE" id="PS51995">
    <property type="entry name" value="ATLF"/>
    <property type="match status" value="1"/>
</dbReference>
<evidence type="ECO:0000259" key="3">
    <source>
        <dbReference type="PROSITE" id="PS51995"/>
    </source>
</evidence>
<dbReference type="InterPro" id="IPR047568">
    <property type="entry name" value="ATLF-like_dom"/>
</dbReference>
<dbReference type="Gene3D" id="3.40.390.10">
    <property type="entry name" value="Collagenase (Catalytic Domain)"/>
    <property type="match status" value="1"/>
</dbReference>
<evidence type="ECO:0000256" key="1">
    <source>
        <dbReference type="ARBA" id="ARBA00004613"/>
    </source>
</evidence>
<sequence length="190" mass="21922">MVYRVWNIHPNILVALHKAGVEVKFINFALTELPEYAYLKGVVPRGWEHTPYTWDDVPGAGGKTVVARIGYSDAGNMHSSLNLELHETAHAIDYYVFGNISHSEEFRKIHSEERLGFSDNAYYTYPEEYFAETFAYFHRGDESRNHLKAVAPKTYEFMDKLYRNIPNHGRTTAKERSAKGQEFRVQQLAS</sequence>
<feature type="domain" description="ATLF-like" evidence="3">
    <location>
        <begin position="1"/>
        <end position="163"/>
    </location>
</feature>
<keyword evidence="2" id="KW-0964">Secreted</keyword>
<evidence type="ECO:0000313" key="4">
    <source>
        <dbReference type="EMBL" id="RHW42895.1"/>
    </source>
</evidence>
<reference evidence="4 5" key="1">
    <citation type="journal article" date="2017" name="Int. J. Syst. Evol. Microbiol.">
        <title>Bacillus notoginsengisoli sp. nov., a novel bacterium isolated from the rhizosphere of Panax notoginseng.</title>
        <authorList>
            <person name="Zhang M.Y."/>
            <person name="Cheng J."/>
            <person name="Cai Y."/>
            <person name="Zhang T.Y."/>
            <person name="Wu Y.Y."/>
            <person name="Manikprabhu D."/>
            <person name="Li W.J."/>
            <person name="Zhang Y.X."/>
        </authorList>
    </citation>
    <scope>NUCLEOTIDE SEQUENCE [LARGE SCALE GENOMIC DNA]</scope>
    <source>
        <strain evidence="4 5">JCM 30743</strain>
    </source>
</reference>
<accession>A0A417YZ39</accession>
<dbReference type="GO" id="GO:0008237">
    <property type="term" value="F:metallopeptidase activity"/>
    <property type="evidence" value="ECO:0007669"/>
    <property type="project" value="InterPro"/>
</dbReference>
<dbReference type="SUPFAM" id="SSF55486">
    <property type="entry name" value="Metalloproteases ('zincins'), catalytic domain"/>
    <property type="match status" value="1"/>
</dbReference>
<protein>
    <recommendedName>
        <fullName evidence="3">ATLF-like domain-containing protein</fullName>
    </recommendedName>
</protein>
<evidence type="ECO:0000313" key="5">
    <source>
        <dbReference type="Proteomes" id="UP000284416"/>
    </source>
</evidence>
<dbReference type="Proteomes" id="UP000284416">
    <property type="component" value="Unassembled WGS sequence"/>
</dbReference>
<comment type="subcellular location">
    <subcellularLocation>
        <location evidence="1">Secreted</location>
    </subcellularLocation>
</comment>
<evidence type="ECO:0000256" key="2">
    <source>
        <dbReference type="ARBA" id="ARBA00022525"/>
    </source>
</evidence>
<dbReference type="CDD" id="cd20183">
    <property type="entry name" value="M34_PPEP"/>
    <property type="match status" value="1"/>
</dbReference>
<dbReference type="GO" id="GO:0005576">
    <property type="term" value="C:extracellular region"/>
    <property type="evidence" value="ECO:0007669"/>
    <property type="project" value="UniProtKB-SubCell"/>
</dbReference>
<dbReference type="OrthoDB" id="2615003at2"/>
<dbReference type="InterPro" id="IPR024079">
    <property type="entry name" value="MetalloPept_cat_dom_sf"/>
</dbReference>
<dbReference type="InterPro" id="IPR014781">
    <property type="entry name" value="Anthrax_toxin_lethal/edema_N/C"/>
</dbReference>
<gene>
    <name evidence="4" type="ORF">D1B31_04180</name>
</gene>
<proteinExistence type="predicted"/>
<organism evidence="4 5">
    <name type="scientific">Neobacillus notoginsengisoli</name>
    <dbReference type="NCBI Taxonomy" id="1578198"/>
    <lineage>
        <taxon>Bacteria</taxon>
        <taxon>Bacillati</taxon>
        <taxon>Bacillota</taxon>
        <taxon>Bacilli</taxon>
        <taxon>Bacillales</taxon>
        <taxon>Bacillaceae</taxon>
        <taxon>Neobacillus</taxon>
    </lineage>
</organism>
<keyword evidence="5" id="KW-1185">Reference proteome</keyword>
<dbReference type="Pfam" id="PF07737">
    <property type="entry name" value="ATLF"/>
    <property type="match status" value="1"/>
</dbReference>
<dbReference type="AlphaFoldDB" id="A0A417YZ39"/>
<dbReference type="EMBL" id="QWEG01000002">
    <property type="protein sequence ID" value="RHW42895.1"/>
    <property type="molecule type" value="Genomic_DNA"/>
</dbReference>
<name>A0A417YZ39_9BACI</name>
<comment type="caution">
    <text evidence="4">The sequence shown here is derived from an EMBL/GenBank/DDBJ whole genome shotgun (WGS) entry which is preliminary data.</text>
</comment>